<keyword evidence="8" id="KW-1185">Reference proteome</keyword>
<dbReference type="InterPro" id="IPR050339">
    <property type="entry name" value="CC_SR_Kinase"/>
</dbReference>
<sequence length="198" mass="21408">GLKHIHDCNVLHLDLKPANVFITETGSLKIGDFGMATAWPVVRVGHTSTKKGVEREGDRQYMGPEVLSGQLDKPADIFSLGLTILELATNVVLPDNGPEWQKLREGDISATNLDSVSGALVDLIRSMLHSDAARRPTIDVVLAHDMLAAAVQAKHKGGPTALEGLFEVPGVEDDNCEDNYEELVQEAEEEGIFSTPVM</sequence>
<accession>A0A433D785</accession>
<dbReference type="InterPro" id="IPR011009">
    <property type="entry name" value="Kinase-like_dom_sf"/>
</dbReference>
<evidence type="ECO:0000256" key="2">
    <source>
        <dbReference type="ARBA" id="ARBA00022741"/>
    </source>
</evidence>
<dbReference type="Proteomes" id="UP000268093">
    <property type="component" value="Unassembled WGS sequence"/>
</dbReference>
<reference evidence="7 8" key="1">
    <citation type="journal article" date="2018" name="New Phytol.">
        <title>Phylogenomics of Endogonaceae and evolution of mycorrhizas within Mucoromycota.</title>
        <authorList>
            <person name="Chang Y."/>
            <person name="Desiro A."/>
            <person name="Na H."/>
            <person name="Sandor L."/>
            <person name="Lipzen A."/>
            <person name="Clum A."/>
            <person name="Barry K."/>
            <person name="Grigoriev I.V."/>
            <person name="Martin F.M."/>
            <person name="Stajich J.E."/>
            <person name="Smith M.E."/>
            <person name="Bonito G."/>
            <person name="Spatafora J.W."/>
        </authorList>
    </citation>
    <scope>NUCLEOTIDE SEQUENCE [LARGE SCALE GENOMIC DNA]</scope>
    <source>
        <strain evidence="7 8">GMNB39</strain>
    </source>
</reference>
<dbReference type="Pfam" id="PF00069">
    <property type="entry name" value="Pkinase"/>
    <property type="match status" value="1"/>
</dbReference>
<evidence type="ECO:0000313" key="7">
    <source>
        <dbReference type="EMBL" id="RUP46683.1"/>
    </source>
</evidence>
<dbReference type="SUPFAM" id="SSF56112">
    <property type="entry name" value="Protein kinase-like (PK-like)"/>
    <property type="match status" value="1"/>
</dbReference>
<evidence type="ECO:0000313" key="8">
    <source>
        <dbReference type="Proteomes" id="UP000268093"/>
    </source>
</evidence>
<dbReference type="OrthoDB" id="5337378at2759"/>
<name>A0A433D785_9FUNG</name>
<keyword evidence="1" id="KW-0808">Transferase</keyword>
<proteinExistence type="inferred from homology"/>
<dbReference type="PANTHER" id="PTHR11042:SF190">
    <property type="entry name" value="MITOSIS INHIBITOR PROTEIN KINASE MIK1"/>
    <property type="match status" value="1"/>
</dbReference>
<dbReference type="InterPro" id="IPR000719">
    <property type="entry name" value="Prot_kinase_dom"/>
</dbReference>
<dbReference type="PROSITE" id="PS00108">
    <property type="entry name" value="PROTEIN_KINASE_ST"/>
    <property type="match status" value="1"/>
</dbReference>
<keyword evidence="3 7" id="KW-0418">Kinase</keyword>
<dbReference type="GO" id="GO:0005634">
    <property type="term" value="C:nucleus"/>
    <property type="evidence" value="ECO:0007669"/>
    <property type="project" value="TreeGrafter"/>
</dbReference>
<dbReference type="PROSITE" id="PS50011">
    <property type="entry name" value="PROTEIN_KINASE_DOM"/>
    <property type="match status" value="1"/>
</dbReference>
<evidence type="ECO:0000256" key="5">
    <source>
        <dbReference type="ARBA" id="ARBA00037982"/>
    </source>
</evidence>
<evidence type="ECO:0000256" key="4">
    <source>
        <dbReference type="ARBA" id="ARBA00022840"/>
    </source>
</evidence>
<dbReference type="GO" id="GO:0110031">
    <property type="term" value="P:negative regulation of G2/MI transition of meiotic cell cycle"/>
    <property type="evidence" value="ECO:0007669"/>
    <property type="project" value="TreeGrafter"/>
</dbReference>
<dbReference type="AlphaFoldDB" id="A0A433D785"/>
<comment type="similarity">
    <text evidence="5">Belongs to the protein kinase superfamily. Ser/Thr protein kinase family. GCN2 subfamily.</text>
</comment>
<dbReference type="GO" id="GO:0005524">
    <property type="term" value="F:ATP binding"/>
    <property type="evidence" value="ECO:0007669"/>
    <property type="project" value="UniProtKB-KW"/>
</dbReference>
<keyword evidence="2" id="KW-0547">Nucleotide-binding</keyword>
<protein>
    <submittedName>
        <fullName evidence="7">Kinase-like domain-containing protein</fullName>
    </submittedName>
</protein>
<dbReference type="GO" id="GO:0004713">
    <property type="term" value="F:protein tyrosine kinase activity"/>
    <property type="evidence" value="ECO:0007669"/>
    <property type="project" value="TreeGrafter"/>
</dbReference>
<dbReference type="SMART" id="SM00220">
    <property type="entry name" value="S_TKc"/>
    <property type="match status" value="1"/>
</dbReference>
<feature type="domain" description="Protein kinase" evidence="6">
    <location>
        <begin position="1"/>
        <end position="147"/>
    </location>
</feature>
<evidence type="ECO:0000256" key="1">
    <source>
        <dbReference type="ARBA" id="ARBA00022679"/>
    </source>
</evidence>
<evidence type="ECO:0000256" key="3">
    <source>
        <dbReference type="ARBA" id="ARBA00022777"/>
    </source>
</evidence>
<dbReference type="GO" id="GO:0005737">
    <property type="term" value="C:cytoplasm"/>
    <property type="evidence" value="ECO:0007669"/>
    <property type="project" value="TreeGrafter"/>
</dbReference>
<dbReference type="PANTHER" id="PTHR11042">
    <property type="entry name" value="EUKARYOTIC TRANSLATION INITIATION FACTOR 2-ALPHA KINASE EIF2-ALPHA KINASE -RELATED"/>
    <property type="match status" value="1"/>
</dbReference>
<organism evidence="7 8">
    <name type="scientific">Jimgerdemannia flammicorona</name>
    <dbReference type="NCBI Taxonomy" id="994334"/>
    <lineage>
        <taxon>Eukaryota</taxon>
        <taxon>Fungi</taxon>
        <taxon>Fungi incertae sedis</taxon>
        <taxon>Mucoromycota</taxon>
        <taxon>Mucoromycotina</taxon>
        <taxon>Endogonomycetes</taxon>
        <taxon>Endogonales</taxon>
        <taxon>Endogonaceae</taxon>
        <taxon>Jimgerdemannia</taxon>
    </lineage>
</organism>
<dbReference type="Gene3D" id="1.10.510.10">
    <property type="entry name" value="Transferase(Phosphotransferase) domain 1"/>
    <property type="match status" value="1"/>
</dbReference>
<evidence type="ECO:0000259" key="6">
    <source>
        <dbReference type="PROSITE" id="PS50011"/>
    </source>
</evidence>
<dbReference type="InterPro" id="IPR008271">
    <property type="entry name" value="Ser/Thr_kinase_AS"/>
</dbReference>
<comment type="caution">
    <text evidence="7">The sequence shown here is derived from an EMBL/GenBank/DDBJ whole genome shotgun (WGS) entry which is preliminary data.</text>
</comment>
<feature type="non-terminal residue" evidence="7">
    <location>
        <position position="1"/>
    </location>
</feature>
<keyword evidence="4" id="KW-0067">ATP-binding</keyword>
<dbReference type="EMBL" id="RBNI01005466">
    <property type="protein sequence ID" value="RUP46683.1"/>
    <property type="molecule type" value="Genomic_DNA"/>
</dbReference>
<gene>
    <name evidence="7" type="ORF">BC936DRAFT_146652</name>
</gene>